<name>A0A8J5R5R2_9HYME</name>
<dbReference type="InterPro" id="IPR018188">
    <property type="entry name" value="RNase_T2_His_AS_1"/>
</dbReference>
<evidence type="ECO:0000256" key="1">
    <source>
        <dbReference type="SAM" id="MobiDB-lite"/>
    </source>
</evidence>
<dbReference type="Proteomes" id="UP000729913">
    <property type="component" value="Unassembled WGS sequence"/>
</dbReference>
<evidence type="ECO:0000313" key="3">
    <source>
        <dbReference type="Proteomes" id="UP000729913"/>
    </source>
</evidence>
<feature type="region of interest" description="Disordered" evidence="1">
    <location>
        <begin position="74"/>
        <end position="108"/>
    </location>
</feature>
<reference evidence="2" key="1">
    <citation type="submission" date="2020-03" db="EMBL/GenBank/DDBJ databases">
        <authorList>
            <person name="Chebbi M.A."/>
            <person name="Drezen J.M."/>
        </authorList>
    </citation>
    <scope>NUCLEOTIDE SEQUENCE</scope>
    <source>
        <tissue evidence="2">Whole body</tissue>
    </source>
</reference>
<dbReference type="PANTHER" id="PTHR11240">
    <property type="entry name" value="RIBONUCLEASE T2"/>
    <property type="match status" value="1"/>
</dbReference>
<feature type="compositionally biased region" description="Basic and acidic residues" evidence="1">
    <location>
        <begin position="74"/>
        <end position="86"/>
    </location>
</feature>
<dbReference type="CDD" id="cd00374">
    <property type="entry name" value="RNase_T2"/>
    <property type="match status" value="1"/>
</dbReference>
<feature type="region of interest" description="Disordered" evidence="1">
    <location>
        <begin position="406"/>
        <end position="590"/>
    </location>
</feature>
<dbReference type="InterPro" id="IPR033130">
    <property type="entry name" value="RNase_T2_His_AS_2"/>
</dbReference>
<feature type="compositionally biased region" description="Low complexity" evidence="1">
    <location>
        <begin position="186"/>
        <end position="198"/>
    </location>
</feature>
<sequence>MKLSLDEDGGLLILAEVIQISLQISITSSINSPCDTSTIITFSLSTTPTFTSFSRSIIVITAVTQLGDFSKPIRPEGSKTRIENRHSTFRNTANRDRIEQSKSVHQTFTDRASRLVQIVQSRSENDAPGPTLQQLKNTGLSPRALTPARKPPSPVQNPQTTPSPVTATQDSAPAQVANPEPRSQSPAPAALVQAGAAPAPGSRAALKAAKAQAKQNRINKSQANAQATLQQINANIGTCKDPTAPASACFDFYVLAVSWGPTMKIKRLGTEAPINKPEWGVHGLPKDNQVFWQHEWEKHGICTARLPLIKSIKQYFKKGLELFNQANVQAKLTAANFIRARTEMTNRNMHDEISRILGHRVTLEPAEHPSQVLENTMKWHLIVGLLVAYSLLDEAVAGRQTVKFGRDRLRSRSPSPRNDPANRRPTSNAVVPYNPRNSHFSSRPSTSTGSSGFQPLPLPTPEYLPRDRSPLPPPSANRFLRLGNRRPTPTPGTAKNKKPGIGTLKKNKPETGTLRPPIRLNPSISAGHAPRSSSPTASGLSSPLPSLQQLSHQMPSTSSHPQPSTSSHPQPSASSNPGPGPSNPPNSQSSVPAALIQASLDPAEQKRLARQQAKTAKSANKIGRIIKNKAKQNQASQMTILEGMKYPNSAAVKCSDPNAPPQSCFDFYVLSVSWGPVARVVRGGASEHITEKIRSKWTLHGLWPSLQNFNRVPESCNLNIPWNSAQLRSIHTSMKRNWFTTYTRYRIDEQFWQHEWDKHGRCAARSHFINRDIFAYFKLALRLFDQANVQEKLRRAGITAGTTLSIREMRNAVSNALGTRINLLHIDYPQSEETYLAEIMICYTIEFRPMDCPSHRKYYNDDIKDKTIILVPDNVPEHRIVWEDPNES</sequence>
<feature type="region of interest" description="Disordered" evidence="1">
    <location>
        <begin position="121"/>
        <end position="198"/>
    </location>
</feature>
<dbReference type="AlphaFoldDB" id="A0A8J5R5R2"/>
<feature type="compositionally biased region" description="Basic and acidic residues" evidence="1">
    <location>
        <begin position="93"/>
        <end position="102"/>
    </location>
</feature>
<feature type="compositionally biased region" description="Low complexity" evidence="1">
    <location>
        <begin position="532"/>
        <end position="577"/>
    </location>
</feature>
<dbReference type="GO" id="GO:0006401">
    <property type="term" value="P:RNA catabolic process"/>
    <property type="evidence" value="ECO:0007669"/>
    <property type="project" value="TreeGrafter"/>
</dbReference>
<dbReference type="PROSITE" id="PS00531">
    <property type="entry name" value="RNASE_T2_2"/>
    <property type="match status" value="2"/>
</dbReference>
<dbReference type="InterPro" id="IPR001568">
    <property type="entry name" value="RNase_T2-like"/>
</dbReference>
<dbReference type="PROSITE" id="PS00530">
    <property type="entry name" value="RNASE_T2_1"/>
    <property type="match status" value="1"/>
</dbReference>
<feature type="compositionally biased region" description="Polar residues" evidence="1">
    <location>
        <begin position="156"/>
        <end position="172"/>
    </location>
</feature>
<feature type="compositionally biased region" description="Polar residues" evidence="1">
    <location>
        <begin position="131"/>
        <end position="140"/>
    </location>
</feature>
<organism evidence="2 3">
    <name type="scientific">Cotesia typhae</name>
    <dbReference type="NCBI Taxonomy" id="2053667"/>
    <lineage>
        <taxon>Eukaryota</taxon>
        <taxon>Metazoa</taxon>
        <taxon>Ecdysozoa</taxon>
        <taxon>Arthropoda</taxon>
        <taxon>Hexapoda</taxon>
        <taxon>Insecta</taxon>
        <taxon>Pterygota</taxon>
        <taxon>Neoptera</taxon>
        <taxon>Endopterygota</taxon>
        <taxon>Hymenoptera</taxon>
        <taxon>Apocrita</taxon>
        <taxon>Ichneumonoidea</taxon>
        <taxon>Braconidae</taxon>
        <taxon>Microgastrinae</taxon>
        <taxon>Cotesia</taxon>
    </lineage>
</organism>
<proteinExistence type="predicted"/>
<keyword evidence="3" id="KW-1185">Reference proteome</keyword>
<dbReference type="PANTHER" id="PTHR11240:SF22">
    <property type="entry name" value="RIBONUCLEASE T2"/>
    <property type="match status" value="1"/>
</dbReference>
<reference evidence="2" key="2">
    <citation type="submission" date="2021-04" db="EMBL/GenBank/DDBJ databases">
        <title>Genome-wide patterns of bracovirus chromosomal integration into multiple host tissues during parasitism.</title>
        <authorList>
            <person name="Chebbi M.A.C."/>
        </authorList>
    </citation>
    <scope>NUCLEOTIDE SEQUENCE</scope>
    <source>
        <tissue evidence="2">Whole body</tissue>
    </source>
</reference>
<dbReference type="GO" id="GO:0005576">
    <property type="term" value="C:extracellular region"/>
    <property type="evidence" value="ECO:0007669"/>
    <property type="project" value="TreeGrafter"/>
</dbReference>
<dbReference type="OrthoDB" id="7671346at2759"/>
<gene>
    <name evidence="2" type="ORF">G9C98_000780</name>
</gene>
<dbReference type="Pfam" id="PF00445">
    <property type="entry name" value="Ribonuclease_T2"/>
    <property type="match status" value="2"/>
</dbReference>
<accession>A0A8J5R5R2</accession>
<dbReference type="EMBL" id="JAAOIC020000023">
    <property type="protein sequence ID" value="KAG8040210.1"/>
    <property type="molecule type" value="Genomic_DNA"/>
</dbReference>
<dbReference type="GO" id="GO:0033897">
    <property type="term" value="F:ribonuclease T2 activity"/>
    <property type="evidence" value="ECO:0007669"/>
    <property type="project" value="InterPro"/>
</dbReference>
<evidence type="ECO:0000313" key="2">
    <source>
        <dbReference type="EMBL" id="KAG8040210.1"/>
    </source>
</evidence>
<protein>
    <submittedName>
        <fullName evidence="2">Uncharacterized protein</fullName>
    </submittedName>
</protein>
<feature type="compositionally biased region" description="Low complexity" evidence="1">
    <location>
        <begin position="412"/>
        <end position="425"/>
    </location>
</feature>
<dbReference type="GO" id="GO:0003723">
    <property type="term" value="F:RNA binding"/>
    <property type="evidence" value="ECO:0007669"/>
    <property type="project" value="InterPro"/>
</dbReference>
<comment type="caution">
    <text evidence="2">The sequence shown here is derived from an EMBL/GenBank/DDBJ whole genome shotgun (WGS) entry which is preliminary data.</text>
</comment>
<feature type="compositionally biased region" description="Low complexity" evidence="1">
    <location>
        <begin position="438"/>
        <end position="453"/>
    </location>
</feature>